<dbReference type="InterPro" id="IPR003602">
    <property type="entry name" value="Topo_IA_DNA-bd_dom"/>
</dbReference>
<dbReference type="Gene3D" id="2.70.20.10">
    <property type="entry name" value="Topoisomerase I, domain 3"/>
    <property type="match status" value="1"/>
</dbReference>
<dbReference type="InterPro" id="IPR023406">
    <property type="entry name" value="Topo_IA_AS"/>
</dbReference>
<feature type="site" description="Interaction with DNA" evidence="10">
    <location>
        <position position="477"/>
    </location>
</feature>
<evidence type="ECO:0000259" key="11">
    <source>
        <dbReference type="PROSITE" id="PS50880"/>
    </source>
</evidence>
<feature type="domain" description="Toprim" evidence="11">
    <location>
        <begin position="1"/>
        <end position="110"/>
    </location>
</feature>
<dbReference type="InterPro" id="IPR013498">
    <property type="entry name" value="Topo_IA_Znf"/>
</dbReference>
<dbReference type="PROSITE" id="PS52039">
    <property type="entry name" value="TOPO_IA_2"/>
    <property type="match status" value="1"/>
</dbReference>
<dbReference type="PROSITE" id="PS50880">
    <property type="entry name" value="TOPRIM"/>
    <property type="match status" value="1"/>
</dbReference>
<dbReference type="HAMAP" id="MF_00952">
    <property type="entry name" value="Topoisom_1_prok"/>
    <property type="match status" value="1"/>
</dbReference>
<evidence type="ECO:0000256" key="3">
    <source>
        <dbReference type="ARBA" id="ARBA00022723"/>
    </source>
</evidence>
<dbReference type="SMART" id="SM00493">
    <property type="entry name" value="TOPRIM"/>
    <property type="match status" value="1"/>
</dbReference>
<dbReference type="EC" id="5.6.2.1" evidence="10"/>
<feature type="site" description="Interaction with DNA" evidence="10">
    <location>
        <position position="137"/>
    </location>
</feature>
<organism evidence="13 14">
    <name type="scientific">Candidatus Colwellbacteria bacterium GWA2_46_10</name>
    <dbReference type="NCBI Taxonomy" id="1797684"/>
    <lineage>
        <taxon>Bacteria</taxon>
        <taxon>Candidatus Colwelliibacteriota</taxon>
    </lineage>
</organism>
<feature type="site" description="Interaction with DNA" evidence="10">
    <location>
        <position position="291"/>
    </location>
</feature>
<feature type="region of interest" description="Interaction with DNA" evidence="10">
    <location>
        <begin position="160"/>
        <end position="165"/>
    </location>
</feature>
<keyword evidence="4" id="KW-0863">Zinc-finger</keyword>
<comment type="similarity">
    <text evidence="2 10">Belongs to the type IA topoisomerase family.</text>
</comment>
<dbReference type="Gene3D" id="3.40.50.140">
    <property type="match status" value="1"/>
</dbReference>
<sequence length="655" mass="74203">MKLVIVESPTKAKTLSGFLGKGYDIESSYGHVRDLPKGQLGVDIEKRFEPKYVIPRKAQKNLNSLKKIAGKAEEVILATDEDREGEAIAWHLAEALGLGQNTKRIVFHEITRSAIEKALEKPRSINQNLVDAQQARRVIDRLVGYKLSPFLWKKVRGGLSAGRVQSVALKLIVDRENEIREFKPQEYWSVIGTFEGKEEKFEGELIKQDGRKVDKFDIKTARDAQLFANDIKKGKASIFLATKKELTRRPLPPYITSTLQQDGSRKLGFSSKKTMVIAQRLYESGHITYMRTDSVNLSKESTLAAKQWLTETLGAKYAAVAPRFYKGKSKLAQEAHEAIRPTNPSLTPEALKAGDEGRLYNLIWRRFMASQMPDAKFEAVTLDVKVDGVKDKYILRATGSTMLFDGFLNIWISKIEEKNLPSLEKGSEVKVLDCLTNQHFTEPPARYNEASLIKTLEEYGIGRPSTYAPTISVIQDRGYVVKDQNKRFIPEEIGEIVNTLLSKHFPEIVDVGFTAGIEEKFDEIANGLENWQEMIGSFYGPFAENLDKKYAEVKKDKTMLEQPTDVECDKCGRKMVIKHGRFGKFMACPGFPECKNTKNIKQELEKIDMQCPECHEGDIVVRRTKKGRTFYGCGRYPDCKYASWKNPKEGESLPK</sequence>
<dbReference type="InterPro" id="IPR013824">
    <property type="entry name" value="Topo_IA_cen_sub1"/>
</dbReference>
<dbReference type="Gene3D" id="3.30.65.10">
    <property type="entry name" value="Bacterial Topoisomerase I, domain 1"/>
    <property type="match status" value="1"/>
</dbReference>
<feature type="domain" description="Topo IA-type catalytic" evidence="12">
    <location>
        <begin position="126"/>
        <end position="546"/>
    </location>
</feature>
<dbReference type="InterPro" id="IPR000380">
    <property type="entry name" value="Topo_IA"/>
</dbReference>
<dbReference type="Pfam" id="PF01396">
    <property type="entry name" value="Zn_ribbon_Top1"/>
    <property type="match status" value="2"/>
</dbReference>
<feature type="site" description="Interaction with DNA" evidence="10">
    <location>
        <position position="31"/>
    </location>
</feature>
<dbReference type="InterPro" id="IPR013826">
    <property type="entry name" value="Topo_IA_cen_sub3"/>
</dbReference>
<keyword evidence="6" id="KW-0460">Magnesium</keyword>
<protein>
    <recommendedName>
        <fullName evidence="10">DNA topoisomerase 1</fullName>
        <ecNumber evidence="10">5.6.2.1</ecNumber>
    </recommendedName>
    <alternativeName>
        <fullName evidence="10">DNA topoisomerase I</fullName>
    </alternativeName>
</protein>
<dbReference type="GO" id="GO:0003677">
    <property type="term" value="F:DNA binding"/>
    <property type="evidence" value="ECO:0007669"/>
    <property type="project" value="UniProtKB-KW"/>
</dbReference>
<dbReference type="CDD" id="cd00186">
    <property type="entry name" value="TOP1Ac"/>
    <property type="match status" value="1"/>
</dbReference>
<dbReference type="Proteomes" id="UP000178179">
    <property type="component" value="Unassembled WGS sequence"/>
</dbReference>
<dbReference type="PANTHER" id="PTHR42785">
    <property type="entry name" value="DNA TOPOISOMERASE, TYPE IA, CORE"/>
    <property type="match status" value="1"/>
</dbReference>
<dbReference type="GO" id="GO:0006265">
    <property type="term" value="P:DNA topological change"/>
    <property type="evidence" value="ECO:0007669"/>
    <property type="project" value="UniProtKB-UniRule"/>
</dbReference>
<accession>A0A1G1YYW4</accession>
<dbReference type="Gene3D" id="1.10.460.10">
    <property type="entry name" value="Topoisomerase I, domain 2"/>
    <property type="match status" value="1"/>
</dbReference>
<evidence type="ECO:0000256" key="9">
    <source>
        <dbReference type="ARBA" id="ARBA00023235"/>
    </source>
</evidence>
<feature type="site" description="Interaction with DNA" evidence="10">
    <location>
        <position position="136"/>
    </location>
</feature>
<keyword evidence="3" id="KW-0479">Metal-binding</keyword>
<evidence type="ECO:0000256" key="5">
    <source>
        <dbReference type="ARBA" id="ARBA00022833"/>
    </source>
</evidence>
<dbReference type="InterPro" id="IPR013825">
    <property type="entry name" value="Topo_IA_cen_sub2"/>
</dbReference>
<dbReference type="CDD" id="cd03363">
    <property type="entry name" value="TOPRIM_TopoIA_TopoI"/>
    <property type="match status" value="1"/>
</dbReference>
<dbReference type="PRINTS" id="PR00417">
    <property type="entry name" value="PRTPISMRASEI"/>
</dbReference>
<dbReference type="GO" id="GO:0005694">
    <property type="term" value="C:chromosome"/>
    <property type="evidence" value="ECO:0007669"/>
    <property type="project" value="InterPro"/>
</dbReference>
<dbReference type="GO" id="GO:0003917">
    <property type="term" value="F:DNA topoisomerase type I (single strand cut, ATP-independent) activity"/>
    <property type="evidence" value="ECO:0007669"/>
    <property type="project" value="UniProtKB-UniRule"/>
</dbReference>
<dbReference type="InterPro" id="IPR005733">
    <property type="entry name" value="TopoI_bac-type"/>
</dbReference>
<evidence type="ECO:0000256" key="4">
    <source>
        <dbReference type="ARBA" id="ARBA00022771"/>
    </source>
</evidence>
<dbReference type="SMART" id="SM00437">
    <property type="entry name" value="TOP1Ac"/>
    <property type="match status" value="1"/>
</dbReference>
<gene>
    <name evidence="10" type="primary">topA</name>
    <name evidence="13" type="ORF">A2119_03140</name>
</gene>
<dbReference type="PROSITE" id="PS00396">
    <property type="entry name" value="TOPO_IA_1"/>
    <property type="match status" value="1"/>
</dbReference>
<dbReference type="SUPFAM" id="SSF56712">
    <property type="entry name" value="Prokaryotic type I DNA topoisomerase"/>
    <property type="match status" value="1"/>
</dbReference>
<dbReference type="InterPro" id="IPR028612">
    <property type="entry name" value="Topoisom_1_IA"/>
</dbReference>
<keyword evidence="9 10" id="KW-0413">Isomerase</keyword>
<dbReference type="InterPro" id="IPR006171">
    <property type="entry name" value="TOPRIM_dom"/>
</dbReference>
<evidence type="ECO:0000256" key="2">
    <source>
        <dbReference type="ARBA" id="ARBA00009446"/>
    </source>
</evidence>
<dbReference type="InterPro" id="IPR003601">
    <property type="entry name" value="Topo_IA_2"/>
</dbReference>
<evidence type="ECO:0000256" key="1">
    <source>
        <dbReference type="ARBA" id="ARBA00000213"/>
    </source>
</evidence>
<feature type="site" description="Interaction with DNA" evidence="10">
    <location>
        <position position="140"/>
    </location>
</feature>
<dbReference type="GO" id="GO:0008270">
    <property type="term" value="F:zinc ion binding"/>
    <property type="evidence" value="ECO:0007669"/>
    <property type="project" value="UniProtKB-KW"/>
</dbReference>
<dbReference type="InterPro" id="IPR034149">
    <property type="entry name" value="TOPRIM_TopoI"/>
</dbReference>
<comment type="caution">
    <text evidence="13">The sequence shown here is derived from an EMBL/GenBank/DDBJ whole genome shotgun (WGS) entry which is preliminary data.</text>
</comment>
<keyword evidence="5" id="KW-0862">Zinc</keyword>
<dbReference type="InterPro" id="IPR013497">
    <property type="entry name" value="Topo_IA_cen"/>
</dbReference>
<evidence type="ECO:0000256" key="6">
    <source>
        <dbReference type="ARBA" id="ARBA00022842"/>
    </source>
</evidence>
<feature type="site" description="Interaction with DNA" evidence="10">
    <location>
        <position position="152"/>
    </location>
</feature>
<dbReference type="EMBL" id="MHIS01000006">
    <property type="protein sequence ID" value="OGY56830.1"/>
    <property type="molecule type" value="Genomic_DNA"/>
</dbReference>
<comment type="function">
    <text evidence="10">Releases the supercoiling and torsional tension of DNA, which is introduced during the DNA replication and transcription, by transiently cleaving and rejoining one strand of the DNA duplex. Introduces a single-strand break via transesterification at a target site in duplex DNA. The scissile phosphodiester is attacked by the catalytic tyrosine of the enzyme, resulting in the formation of a DNA-(5'-phosphotyrosyl)-enzyme intermediate and the expulsion of a 3'-OH DNA strand. The free DNA strand then undergoes passage around the unbroken strand, thus removing DNA supercoils. Finally, in the religation step, the DNA 3'-OH attacks the covalent intermediate to expel the active-site tyrosine and restore the DNA phosphodiester backbone.</text>
</comment>
<evidence type="ECO:0000256" key="8">
    <source>
        <dbReference type="ARBA" id="ARBA00023125"/>
    </source>
</evidence>
<comment type="catalytic activity">
    <reaction evidence="1 10">
        <text>ATP-independent breakage of single-stranded DNA, followed by passage and rejoining.</text>
        <dbReference type="EC" id="5.6.2.1"/>
    </reaction>
</comment>
<evidence type="ECO:0000313" key="13">
    <source>
        <dbReference type="EMBL" id="OGY56830.1"/>
    </source>
</evidence>
<keyword evidence="7 10" id="KW-0799">Topoisomerase</keyword>
<dbReference type="InterPro" id="IPR023405">
    <property type="entry name" value="Topo_IA_core_domain"/>
</dbReference>
<feature type="site" description="Interaction with DNA" evidence="10">
    <location>
        <position position="145"/>
    </location>
</feature>
<keyword evidence="8 10" id="KW-0238">DNA-binding</keyword>
<dbReference type="Pfam" id="PF01751">
    <property type="entry name" value="Toprim"/>
    <property type="match status" value="1"/>
</dbReference>
<proteinExistence type="inferred from homology"/>
<comment type="subunit">
    <text evidence="10">Monomer.</text>
</comment>
<feature type="active site" description="O-(5'-phospho-DNA)-tyrosine intermediate" evidence="10">
    <location>
        <position position="289"/>
    </location>
</feature>
<dbReference type="NCBIfam" id="TIGR01051">
    <property type="entry name" value="topA_bact"/>
    <property type="match status" value="1"/>
</dbReference>
<dbReference type="SUPFAM" id="SSF57783">
    <property type="entry name" value="Zinc beta-ribbon"/>
    <property type="match status" value="1"/>
</dbReference>
<dbReference type="Pfam" id="PF01131">
    <property type="entry name" value="Topoisom_bac"/>
    <property type="match status" value="1"/>
</dbReference>
<evidence type="ECO:0000256" key="7">
    <source>
        <dbReference type="ARBA" id="ARBA00023029"/>
    </source>
</evidence>
<evidence type="ECO:0000259" key="12">
    <source>
        <dbReference type="PROSITE" id="PS52039"/>
    </source>
</evidence>
<dbReference type="AlphaFoldDB" id="A0A1G1YYW4"/>
<dbReference type="SMART" id="SM00436">
    <property type="entry name" value="TOP1Bc"/>
    <property type="match status" value="1"/>
</dbReference>
<dbReference type="Gene3D" id="1.10.290.10">
    <property type="entry name" value="Topoisomerase I, domain 4"/>
    <property type="match status" value="1"/>
</dbReference>
<name>A0A1G1YYW4_9BACT</name>
<evidence type="ECO:0000256" key="10">
    <source>
        <dbReference type="HAMAP-Rule" id="MF_00952"/>
    </source>
</evidence>
<dbReference type="PANTHER" id="PTHR42785:SF1">
    <property type="entry name" value="DNA TOPOISOMERASE"/>
    <property type="match status" value="1"/>
</dbReference>
<evidence type="ECO:0000313" key="14">
    <source>
        <dbReference type="Proteomes" id="UP000178179"/>
    </source>
</evidence>
<reference evidence="13 14" key="1">
    <citation type="journal article" date="2016" name="Nat. Commun.">
        <title>Thousands of microbial genomes shed light on interconnected biogeochemical processes in an aquifer system.</title>
        <authorList>
            <person name="Anantharaman K."/>
            <person name="Brown C.T."/>
            <person name="Hug L.A."/>
            <person name="Sharon I."/>
            <person name="Castelle C.J."/>
            <person name="Probst A.J."/>
            <person name="Thomas B.C."/>
            <person name="Singh A."/>
            <person name="Wilkins M.J."/>
            <person name="Karaoz U."/>
            <person name="Brodie E.L."/>
            <person name="Williams K.H."/>
            <person name="Hubbard S.S."/>
            <person name="Banfield J.F."/>
        </authorList>
    </citation>
    <scope>NUCLEOTIDE SEQUENCE [LARGE SCALE GENOMIC DNA]</scope>
</reference>